<name>A0A388SUM0_9ACTN</name>
<gene>
    <name evidence="2" type="ORF">SSP531S_09460</name>
</gene>
<dbReference type="RefSeq" id="WP_116426939.1">
    <property type="nucleotide sequence ID" value="NZ_BGZL01000002.1"/>
</dbReference>
<proteinExistence type="predicted"/>
<dbReference type="PROSITE" id="PS51186">
    <property type="entry name" value="GNAT"/>
    <property type="match status" value="1"/>
</dbReference>
<keyword evidence="2" id="KW-0808">Transferase</keyword>
<evidence type="ECO:0000313" key="3">
    <source>
        <dbReference type="Proteomes" id="UP000265354"/>
    </source>
</evidence>
<feature type="domain" description="N-acetyltransferase" evidence="1">
    <location>
        <begin position="125"/>
        <end position="268"/>
    </location>
</feature>
<sequence>MEQHGEILARYDRQMRRGAVADGPGARIEHVAGVVRQTAGHQGGWDGVVWSDLDAATADGAVAAQVRHFASLGREFEWKLYGHDRPGDLADRLLAAGFEPEPTETLMVASVDALRDLRVELPADVELREVTDPDGVDLAARAYERAFARDGSWLRDYLLTQLASAPRTAVAVVATAGGEPVGSSRLESAPGRDFAGLWGGGTAPQWRGRGLYRASVALRARLAAERGHRFLQVDALPSSRPILERLGFTALTTTTPFLYRPGRPARVR</sequence>
<organism evidence="2 3">
    <name type="scientific">Streptomyces spongiicola</name>
    <dbReference type="NCBI Taxonomy" id="1690221"/>
    <lineage>
        <taxon>Bacteria</taxon>
        <taxon>Bacillati</taxon>
        <taxon>Actinomycetota</taxon>
        <taxon>Actinomycetes</taxon>
        <taxon>Kitasatosporales</taxon>
        <taxon>Streptomycetaceae</taxon>
        <taxon>Streptomyces</taxon>
    </lineage>
</organism>
<dbReference type="Pfam" id="PF00583">
    <property type="entry name" value="Acetyltransf_1"/>
    <property type="match status" value="1"/>
</dbReference>
<evidence type="ECO:0000259" key="1">
    <source>
        <dbReference type="PROSITE" id="PS51186"/>
    </source>
</evidence>
<dbReference type="GO" id="GO:0016747">
    <property type="term" value="F:acyltransferase activity, transferring groups other than amino-acyl groups"/>
    <property type="evidence" value="ECO:0007669"/>
    <property type="project" value="InterPro"/>
</dbReference>
<dbReference type="EMBL" id="BGZL01000002">
    <property type="protein sequence ID" value="GBP99551.1"/>
    <property type="molecule type" value="Genomic_DNA"/>
</dbReference>
<accession>A0A388SUM0</accession>
<dbReference type="InterPro" id="IPR000182">
    <property type="entry name" value="GNAT_dom"/>
</dbReference>
<dbReference type="AlphaFoldDB" id="A0A388SUM0"/>
<dbReference type="InterPro" id="IPR016181">
    <property type="entry name" value="Acyl_CoA_acyltransferase"/>
</dbReference>
<dbReference type="SUPFAM" id="SSF55729">
    <property type="entry name" value="Acyl-CoA N-acyltransferases (Nat)"/>
    <property type="match status" value="1"/>
</dbReference>
<dbReference type="Gene3D" id="3.40.630.30">
    <property type="match status" value="1"/>
</dbReference>
<dbReference type="Proteomes" id="UP000265354">
    <property type="component" value="Unassembled WGS sequence"/>
</dbReference>
<comment type="caution">
    <text evidence="2">The sequence shown here is derived from an EMBL/GenBank/DDBJ whole genome shotgun (WGS) entry which is preliminary data.</text>
</comment>
<reference evidence="2 3" key="1">
    <citation type="submission" date="2018-07" db="EMBL/GenBank/DDBJ databases">
        <title>Whole Genome Shotgun Sequence of Streptomyces spongiicola strain 531S.</title>
        <authorList>
            <person name="Dohra H."/>
            <person name="Kodani S."/>
        </authorList>
    </citation>
    <scope>NUCLEOTIDE SEQUENCE [LARGE SCALE GENOMIC DNA]</scope>
    <source>
        <strain evidence="2 3">531S</strain>
    </source>
</reference>
<evidence type="ECO:0000313" key="2">
    <source>
        <dbReference type="EMBL" id="GBP99551.1"/>
    </source>
</evidence>
<protein>
    <submittedName>
        <fullName evidence="2">GNAT family N-acetyltransferase</fullName>
    </submittedName>
</protein>
<dbReference type="CDD" id="cd04301">
    <property type="entry name" value="NAT_SF"/>
    <property type="match status" value="1"/>
</dbReference>